<keyword evidence="13" id="KW-0732">Signal</keyword>
<organism evidence="16 17">
    <name type="scientific">Novosphingobium bradum</name>
    <dbReference type="NCBI Taxonomy" id="1737444"/>
    <lineage>
        <taxon>Bacteria</taxon>
        <taxon>Pseudomonadati</taxon>
        <taxon>Pseudomonadota</taxon>
        <taxon>Alphaproteobacteria</taxon>
        <taxon>Sphingomonadales</taxon>
        <taxon>Sphingomonadaceae</taxon>
        <taxon>Novosphingobium</taxon>
    </lineage>
</organism>
<comment type="similarity">
    <text evidence="11 12">Belongs to the TonB-dependent receptor family.</text>
</comment>
<dbReference type="Gene3D" id="2.40.170.20">
    <property type="entry name" value="TonB-dependent receptor, beta-barrel domain"/>
    <property type="match status" value="1"/>
</dbReference>
<feature type="chain" id="PRO_5045495071" evidence="13">
    <location>
        <begin position="30"/>
        <end position="734"/>
    </location>
</feature>
<dbReference type="PROSITE" id="PS52016">
    <property type="entry name" value="TONB_DEPENDENT_REC_3"/>
    <property type="match status" value="1"/>
</dbReference>
<keyword evidence="16" id="KW-0675">Receptor</keyword>
<dbReference type="RefSeq" id="WP_379509075.1">
    <property type="nucleotide sequence ID" value="NZ_JBHRTQ010000005.1"/>
</dbReference>
<dbReference type="InterPro" id="IPR012910">
    <property type="entry name" value="Plug_dom"/>
</dbReference>
<evidence type="ECO:0000256" key="3">
    <source>
        <dbReference type="ARBA" id="ARBA00022452"/>
    </source>
</evidence>
<comment type="caution">
    <text evidence="16">The sequence shown here is derived from an EMBL/GenBank/DDBJ whole genome shotgun (WGS) entry which is preliminary data.</text>
</comment>
<evidence type="ECO:0000313" key="17">
    <source>
        <dbReference type="Proteomes" id="UP001595604"/>
    </source>
</evidence>
<evidence type="ECO:0000256" key="2">
    <source>
        <dbReference type="ARBA" id="ARBA00022448"/>
    </source>
</evidence>
<keyword evidence="3 11" id="KW-1134">Transmembrane beta strand</keyword>
<evidence type="ECO:0000256" key="4">
    <source>
        <dbReference type="ARBA" id="ARBA00022496"/>
    </source>
</evidence>
<dbReference type="PANTHER" id="PTHR32552:SF81">
    <property type="entry name" value="TONB-DEPENDENT OUTER MEMBRANE RECEPTOR"/>
    <property type="match status" value="1"/>
</dbReference>
<dbReference type="InterPro" id="IPR036942">
    <property type="entry name" value="Beta-barrel_TonB_sf"/>
</dbReference>
<evidence type="ECO:0000256" key="12">
    <source>
        <dbReference type="RuleBase" id="RU003357"/>
    </source>
</evidence>
<evidence type="ECO:0000259" key="15">
    <source>
        <dbReference type="Pfam" id="PF07715"/>
    </source>
</evidence>
<keyword evidence="10 11" id="KW-0998">Cell outer membrane</keyword>
<protein>
    <submittedName>
        <fullName evidence="16">TonB-dependent receptor</fullName>
    </submittedName>
</protein>
<evidence type="ECO:0000259" key="14">
    <source>
        <dbReference type="Pfam" id="PF00593"/>
    </source>
</evidence>
<keyword evidence="17" id="KW-1185">Reference proteome</keyword>
<evidence type="ECO:0000256" key="5">
    <source>
        <dbReference type="ARBA" id="ARBA00022692"/>
    </source>
</evidence>
<evidence type="ECO:0000256" key="1">
    <source>
        <dbReference type="ARBA" id="ARBA00004571"/>
    </source>
</evidence>
<dbReference type="InterPro" id="IPR000531">
    <property type="entry name" value="Beta-barrel_TonB"/>
</dbReference>
<dbReference type="Pfam" id="PF07715">
    <property type="entry name" value="Plug"/>
    <property type="match status" value="1"/>
</dbReference>
<proteinExistence type="inferred from homology"/>
<dbReference type="Proteomes" id="UP001595604">
    <property type="component" value="Unassembled WGS sequence"/>
</dbReference>
<feature type="signal peptide" evidence="13">
    <location>
        <begin position="1"/>
        <end position="29"/>
    </location>
</feature>
<comment type="subcellular location">
    <subcellularLocation>
        <location evidence="1 11">Cell outer membrane</location>
        <topology evidence="1 11">Multi-pass membrane protein</topology>
    </subcellularLocation>
</comment>
<keyword evidence="6" id="KW-0408">Iron</keyword>
<keyword evidence="9 11" id="KW-0472">Membrane</keyword>
<keyword evidence="2 11" id="KW-0813">Transport</keyword>
<accession>A0ABV7IM49</accession>
<dbReference type="EMBL" id="JBHRTQ010000005">
    <property type="protein sequence ID" value="MFC3173690.1"/>
    <property type="molecule type" value="Genomic_DNA"/>
</dbReference>
<dbReference type="InterPro" id="IPR039426">
    <property type="entry name" value="TonB-dep_rcpt-like"/>
</dbReference>
<evidence type="ECO:0000256" key="11">
    <source>
        <dbReference type="PROSITE-ProRule" id="PRU01360"/>
    </source>
</evidence>
<feature type="domain" description="TonB-dependent receptor plug" evidence="15">
    <location>
        <begin position="53"/>
        <end position="160"/>
    </location>
</feature>
<reference evidence="17" key="1">
    <citation type="journal article" date="2019" name="Int. J. Syst. Evol. Microbiol.">
        <title>The Global Catalogue of Microorganisms (GCM) 10K type strain sequencing project: providing services to taxonomists for standard genome sequencing and annotation.</title>
        <authorList>
            <consortium name="The Broad Institute Genomics Platform"/>
            <consortium name="The Broad Institute Genome Sequencing Center for Infectious Disease"/>
            <person name="Wu L."/>
            <person name="Ma J."/>
        </authorList>
    </citation>
    <scope>NUCLEOTIDE SEQUENCE [LARGE SCALE GENOMIC DNA]</scope>
    <source>
        <strain evidence="17">KCTC 42984</strain>
    </source>
</reference>
<dbReference type="CDD" id="cd01347">
    <property type="entry name" value="ligand_gated_channel"/>
    <property type="match status" value="1"/>
</dbReference>
<dbReference type="Pfam" id="PF00593">
    <property type="entry name" value="TonB_dep_Rec_b-barrel"/>
    <property type="match status" value="1"/>
</dbReference>
<keyword evidence="8 12" id="KW-0798">TonB box</keyword>
<name>A0ABV7IM49_9SPHN</name>
<evidence type="ECO:0000256" key="9">
    <source>
        <dbReference type="ARBA" id="ARBA00023136"/>
    </source>
</evidence>
<keyword evidence="4" id="KW-0410">Iron transport</keyword>
<feature type="domain" description="TonB-dependent receptor-like beta-barrel" evidence="14">
    <location>
        <begin position="253"/>
        <end position="700"/>
    </location>
</feature>
<evidence type="ECO:0000256" key="7">
    <source>
        <dbReference type="ARBA" id="ARBA00023065"/>
    </source>
</evidence>
<dbReference type="SUPFAM" id="SSF56935">
    <property type="entry name" value="Porins"/>
    <property type="match status" value="1"/>
</dbReference>
<keyword evidence="7" id="KW-0406">Ion transport</keyword>
<evidence type="ECO:0000256" key="10">
    <source>
        <dbReference type="ARBA" id="ARBA00023237"/>
    </source>
</evidence>
<evidence type="ECO:0000256" key="13">
    <source>
        <dbReference type="SAM" id="SignalP"/>
    </source>
</evidence>
<evidence type="ECO:0000256" key="8">
    <source>
        <dbReference type="ARBA" id="ARBA00023077"/>
    </source>
</evidence>
<evidence type="ECO:0000313" key="16">
    <source>
        <dbReference type="EMBL" id="MFC3173690.1"/>
    </source>
</evidence>
<sequence length="734" mass="79592">MISKIAKAHLLASGCLVGLAAFAPGVAQAAAAPDGSASSSGEIIVTAQRRAEKQQDVPISITAMSADTLQKANIVNIRDVQNIAPSFRVSSTGVFMQLSIRGITSTALGPGIENNIAVYVDGFYQPISTSLGGDLVNVANVQILKGPQGTLYGRNATGGALLVTTREPSADKVIFDADAGYGNLNDVRLRAYAGVPLGNGLSFGVGGYYRSNDGYIKDVDGSNAAPYSNWEVRTKLKYEPSADVSLTLGYNHMWKDDGSTYAYGFYKNQSLAGVVPIPPIGPLRTDQPDTSSVDTPPINSSRLDEFTGKLSWDTGFGKLNSYTSYANELFHVDVDFDGTKVPLQRFDARWYRKTWTQALDFQAKPADNLDLTVGGMYYHDKSSQDAPFYSFGVMRARGFTTQRTEGLAGYVDATWQAVPNLYLTAGVRYSRDKRSIESFNRLVSPATVVVPLTRASFDSWTPRFTVRYEFQPDMSVYASYSRGFKSGLFNSTGSPATMTTPVRPEKNDAYEVGLKAASHGIYFDAAAYYYDYKDLQVNAVQIDPATQRTLTSLTNAATARIWGFEASVSAPLTEQFNVRAAAAYTHARYRNFANANPIVEILPGVNGSVTGGQNWSGRRISRAPDWTFNIGADYTIPVGEGSVVVAANGAYSSKYAPTSEGFDLTTGAVYEQKGYFQANATIDYHLPGDHLTIGAWVNNLTDKRYAILFTAEGLGSKKVLSTPRTFGVKLGYKY</sequence>
<gene>
    <name evidence="16" type="ORF">ACFOD9_05440</name>
</gene>
<keyword evidence="5 11" id="KW-0812">Transmembrane</keyword>
<dbReference type="PANTHER" id="PTHR32552">
    <property type="entry name" value="FERRICHROME IRON RECEPTOR-RELATED"/>
    <property type="match status" value="1"/>
</dbReference>
<evidence type="ECO:0000256" key="6">
    <source>
        <dbReference type="ARBA" id="ARBA00023004"/>
    </source>
</evidence>